<organism evidence="2 3">
    <name type="scientific">Sphaerobolus stellatus (strain SS14)</name>
    <dbReference type="NCBI Taxonomy" id="990650"/>
    <lineage>
        <taxon>Eukaryota</taxon>
        <taxon>Fungi</taxon>
        <taxon>Dikarya</taxon>
        <taxon>Basidiomycota</taxon>
        <taxon>Agaricomycotina</taxon>
        <taxon>Agaricomycetes</taxon>
        <taxon>Phallomycetidae</taxon>
        <taxon>Geastrales</taxon>
        <taxon>Sphaerobolaceae</taxon>
        <taxon>Sphaerobolus</taxon>
    </lineage>
</organism>
<keyword evidence="3" id="KW-1185">Reference proteome</keyword>
<evidence type="ECO:0000313" key="2">
    <source>
        <dbReference type="EMBL" id="KIJ23611.1"/>
    </source>
</evidence>
<dbReference type="GO" id="GO:0010181">
    <property type="term" value="F:FMN binding"/>
    <property type="evidence" value="ECO:0007669"/>
    <property type="project" value="InterPro"/>
</dbReference>
<proteinExistence type="predicted"/>
<dbReference type="HOGENOM" id="CLU_1696623_0_0_1"/>
<evidence type="ECO:0000259" key="1">
    <source>
        <dbReference type="Pfam" id="PF00724"/>
    </source>
</evidence>
<accession>A0A0C9UDS0</accession>
<dbReference type="InterPro" id="IPR013785">
    <property type="entry name" value="Aldolase_TIM"/>
</dbReference>
<gene>
    <name evidence="2" type="ORF">M422DRAFT_275774</name>
</gene>
<feature type="domain" description="NADH:flavin oxidoreductase/NADH oxidase N-terminal" evidence="1">
    <location>
        <begin position="15"/>
        <end position="126"/>
    </location>
</feature>
<name>A0A0C9UDS0_SPHS4</name>
<dbReference type="Proteomes" id="UP000054279">
    <property type="component" value="Unassembled WGS sequence"/>
</dbReference>
<protein>
    <recommendedName>
        <fullName evidence="1">NADH:flavin oxidoreductase/NADH oxidase N-terminal domain-containing protein</fullName>
    </recommendedName>
</protein>
<reference evidence="2 3" key="1">
    <citation type="submission" date="2014-06" db="EMBL/GenBank/DDBJ databases">
        <title>Evolutionary Origins and Diversification of the Mycorrhizal Mutualists.</title>
        <authorList>
            <consortium name="DOE Joint Genome Institute"/>
            <consortium name="Mycorrhizal Genomics Consortium"/>
            <person name="Kohler A."/>
            <person name="Kuo A."/>
            <person name="Nagy L.G."/>
            <person name="Floudas D."/>
            <person name="Copeland A."/>
            <person name="Barry K.W."/>
            <person name="Cichocki N."/>
            <person name="Veneault-Fourrey C."/>
            <person name="LaButti K."/>
            <person name="Lindquist E.A."/>
            <person name="Lipzen A."/>
            <person name="Lundell T."/>
            <person name="Morin E."/>
            <person name="Murat C."/>
            <person name="Riley R."/>
            <person name="Ohm R."/>
            <person name="Sun H."/>
            <person name="Tunlid A."/>
            <person name="Henrissat B."/>
            <person name="Grigoriev I.V."/>
            <person name="Hibbett D.S."/>
            <person name="Martin F."/>
        </authorList>
    </citation>
    <scope>NUCLEOTIDE SEQUENCE [LARGE SCALE GENOMIC DNA]</scope>
    <source>
        <strain evidence="2 3">SS14</strain>
    </source>
</reference>
<dbReference type="GO" id="GO:0016491">
    <property type="term" value="F:oxidoreductase activity"/>
    <property type="evidence" value="ECO:0007669"/>
    <property type="project" value="InterPro"/>
</dbReference>
<dbReference type="InterPro" id="IPR045247">
    <property type="entry name" value="Oye-like"/>
</dbReference>
<dbReference type="PANTHER" id="PTHR22893:SF91">
    <property type="entry name" value="NADPH DEHYDROGENASE 2-RELATED"/>
    <property type="match status" value="1"/>
</dbReference>
<dbReference type="Pfam" id="PF00724">
    <property type="entry name" value="Oxidored_FMN"/>
    <property type="match status" value="1"/>
</dbReference>
<dbReference type="AlphaFoldDB" id="A0A0C9UDS0"/>
<dbReference type="EMBL" id="KN837627">
    <property type="protein sequence ID" value="KIJ23611.1"/>
    <property type="molecule type" value="Genomic_DNA"/>
</dbReference>
<dbReference type="PANTHER" id="PTHR22893">
    <property type="entry name" value="NADH OXIDOREDUCTASE-RELATED"/>
    <property type="match status" value="1"/>
</dbReference>
<evidence type="ECO:0000313" key="3">
    <source>
        <dbReference type="Proteomes" id="UP000054279"/>
    </source>
</evidence>
<dbReference type="Gene3D" id="3.20.20.70">
    <property type="entry name" value="Aldolase class I"/>
    <property type="match status" value="1"/>
</dbReference>
<dbReference type="InterPro" id="IPR001155">
    <property type="entry name" value="OxRdtase_FMN_N"/>
</dbReference>
<sequence length="155" mass="17532">MKIKCVTKKKADTVIIEQFWNAAINAKEAGFDGVELHGADGYLPDQFLGSTSNKHIRGGSVENRSRFILETTKSLASVWGADRVAVKSSPTGGYNDMGMPLEETLESFRYLIMELDAIKVAYLALARYIKMSLFRRKRQSPPREIFIPTTYYWSI</sequence>
<dbReference type="SUPFAM" id="SSF51395">
    <property type="entry name" value="FMN-linked oxidoreductases"/>
    <property type="match status" value="1"/>
</dbReference>
<dbReference type="OrthoDB" id="3028473at2759"/>